<gene>
    <name evidence="2" type="ORF">FBGL_01290</name>
    <name evidence="1" type="ORF">FGL01_01320</name>
    <name evidence="3" type="ORF">SAMN05192550_1609</name>
</gene>
<dbReference type="SUPFAM" id="SSF160419">
    <property type="entry name" value="YdfO-like"/>
    <property type="match status" value="1"/>
</dbReference>
<dbReference type="Proteomes" id="UP000182367">
    <property type="component" value="Unassembled WGS sequence"/>
</dbReference>
<evidence type="ECO:0000313" key="3">
    <source>
        <dbReference type="EMBL" id="SDJ08417.1"/>
    </source>
</evidence>
<dbReference type="Proteomes" id="UP000093226">
    <property type="component" value="Unassembled WGS sequence"/>
</dbReference>
<keyword evidence="2" id="KW-0261">Viral envelope protein</keyword>
<reference evidence="1 6" key="4">
    <citation type="submission" date="2019-07" db="EMBL/GenBank/DDBJ databases">
        <title>Whole genome shotgun sequence of Flavobacterium glycines NBRC 105008.</title>
        <authorList>
            <person name="Hosoyama A."/>
            <person name="Uohara A."/>
            <person name="Ohji S."/>
            <person name="Ichikawa N."/>
        </authorList>
    </citation>
    <scope>NUCLEOTIDE SEQUENCE [LARGE SCALE GENOMIC DNA]</scope>
    <source>
        <strain evidence="1 6">NBRC 105008</strain>
    </source>
</reference>
<dbReference type="InterPro" id="IPR036696">
    <property type="entry name" value="YdfO-like_sf"/>
</dbReference>
<dbReference type="AlphaFoldDB" id="A0A1B9DY71"/>
<name>A0A1B9DY71_9FLAO</name>
<proteinExistence type="predicted"/>
<evidence type="ECO:0000313" key="2">
    <source>
        <dbReference type="EMBL" id="OCB74630.1"/>
    </source>
</evidence>
<accession>A0A1B9DY71</accession>
<dbReference type="EMBL" id="BJVF01000001">
    <property type="protein sequence ID" value="GEL09393.1"/>
    <property type="molecule type" value="Genomic_DNA"/>
</dbReference>
<keyword evidence="5" id="KW-1185">Reference proteome</keyword>
<dbReference type="Proteomes" id="UP000321579">
    <property type="component" value="Unassembled WGS sequence"/>
</dbReference>
<evidence type="ECO:0000313" key="1">
    <source>
        <dbReference type="EMBL" id="GEL09393.1"/>
    </source>
</evidence>
<organism evidence="2 4">
    <name type="scientific">Flavobacterium glycines</name>
    <dbReference type="NCBI Taxonomy" id="551990"/>
    <lineage>
        <taxon>Bacteria</taxon>
        <taxon>Pseudomonadati</taxon>
        <taxon>Bacteroidota</taxon>
        <taxon>Flavobacteriia</taxon>
        <taxon>Flavobacteriales</taxon>
        <taxon>Flavobacteriaceae</taxon>
        <taxon>Flavobacterium</taxon>
    </lineage>
</organism>
<evidence type="ECO:0000313" key="4">
    <source>
        <dbReference type="Proteomes" id="UP000093226"/>
    </source>
</evidence>
<dbReference type="Gene3D" id="3.30.1810.10">
    <property type="entry name" value="YdfO-like"/>
    <property type="match status" value="1"/>
</dbReference>
<dbReference type="RefSeq" id="WP_066324097.1">
    <property type="nucleotide sequence ID" value="NZ_BJVF01000001.1"/>
</dbReference>
<dbReference type="OrthoDB" id="1550456at2"/>
<reference evidence="3 5" key="3">
    <citation type="submission" date="2016-10" db="EMBL/GenBank/DDBJ databases">
        <authorList>
            <person name="Varghese N."/>
            <person name="Submissions S."/>
        </authorList>
    </citation>
    <scope>NUCLEOTIDE SEQUENCE [LARGE SCALE GENOMIC DNA]</scope>
    <source>
        <strain evidence="3 5">Gm-149</strain>
    </source>
</reference>
<reference evidence="4" key="1">
    <citation type="submission" date="2016-03" db="EMBL/GenBank/DDBJ databases">
        <title>Draft genome sequence of Paenibacillus glacialis DSM 22343.</title>
        <authorList>
            <person name="Shin S.-K."/>
            <person name="Yi H."/>
        </authorList>
    </citation>
    <scope>NUCLEOTIDE SEQUENCE [LARGE SCALE GENOMIC DNA]</scope>
    <source>
        <strain evidence="4">NBRC 105008</strain>
    </source>
</reference>
<dbReference type="Pfam" id="PF07166">
    <property type="entry name" value="DUF1398"/>
    <property type="match status" value="1"/>
</dbReference>
<keyword evidence="2" id="KW-0946">Virion</keyword>
<reference evidence="2" key="2">
    <citation type="submission" date="2016-03" db="EMBL/GenBank/DDBJ databases">
        <authorList>
            <person name="Ploux O."/>
        </authorList>
    </citation>
    <scope>NUCLEOTIDE SEQUENCE</scope>
    <source>
        <strain evidence="2">NBRC 105008</strain>
    </source>
</reference>
<evidence type="ECO:0000313" key="6">
    <source>
        <dbReference type="Proteomes" id="UP000321579"/>
    </source>
</evidence>
<comment type="caution">
    <text evidence="2">The sequence shown here is derived from an EMBL/GenBank/DDBJ whole genome shotgun (WGS) entry which is preliminary data.</text>
</comment>
<dbReference type="STRING" id="551990.SAMN05192550_1609"/>
<evidence type="ECO:0000313" key="5">
    <source>
        <dbReference type="Proteomes" id="UP000182367"/>
    </source>
</evidence>
<dbReference type="EMBL" id="FNEO01000001">
    <property type="protein sequence ID" value="SDJ08417.1"/>
    <property type="molecule type" value="Genomic_DNA"/>
</dbReference>
<dbReference type="EMBL" id="LVEO01000002">
    <property type="protein sequence ID" value="OCB74630.1"/>
    <property type="molecule type" value="Genomic_DNA"/>
</dbReference>
<sequence>MFTIDQIKAAHSKVKSGADFPNYIQDLIQLGVKGYDTIVTDGSVAYIGDNGFAASTEKKYEPMAVASVANKERFIEYLVMHQDGQTDYLTFCQHAALCGIAKWRVDIIEMTCTYYDSSENPILIEKIPE</sequence>
<dbReference type="InterPro" id="IPR009833">
    <property type="entry name" value="DUF1398"/>
</dbReference>
<protein>
    <submittedName>
        <fullName evidence="2">Phage envelope protein</fullName>
    </submittedName>
    <submittedName>
        <fullName evidence="3">Uncharacterized conserved protein YbcV, DUF1398 family</fullName>
    </submittedName>
</protein>